<evidence type="ECO:0000313" key="2">
    <source>
        <dbReference type="Proteomes" id="UP000008909"/>
    </source>
</evidence>
<accession>G7Y8I8</accession>
<name>G7Y8I8_CLOSI</name>
<dbReference type="EMBL" id="DF142945">
    <property type="protein sequence ID" value="GAA49273.1"/>
    <property type="molecule type" value="Genomic_DNA"/>
</dbReference>
<reference key="2">
    <citation type="submission" date="2011-10" db="EMBL/GenBank/DDBJ databases">
        <title>The genome and transcriptome sequence of Clonorchis sinensis provide insights into the carcinogenic liver fluke.</title>
        <authorList>
            <person name="Wang X."/>
            <person name="Huang Y."/>
            <person name="Chen W."/>
            <person name="Liu H."/>
            <person name="Guo L."/>
            <person name="Chen Y."/>
            <person name="Luo F."/>
            <person name="Zhou W."/>
            <person name="Sun J."/>
            <person name="Mao Q."/>
            <person name="Liang P."/>
            <person name="Zhou C."/>
            <person name="Tian Y."/>
            <person name="Men J."/>
            <person name="Lv X."/>
            <person name="Huang L."/>
            <person name="Zhou J."/>
            <person name="Hu Y."/>
            <person name="Li R."/>
            <person name="Zhang F."/>
            <person name="Lei H."/>
            <person name="Li X."/>
            <person name="Hu X."/>
            <person name="Liang C."/>
            <person name="Xu J."/>
            <person name="Wu Z."/>
            <person name="Yu X."/>
        </authorList>
    </citation>
    <scope>NUCLEOTIDE SEQUENCE</scope>
    <source>
        <strain>Henan</strain>
    </source>
</reference>
<reference evidence="1" key="1">
    <citation type="journal article" date="2011" name="Genome Biol.">
        <title>The draft genome of the carcinogenic human liver fluke Clonorchis sinensis.</title>
        <authorList>
            <person name="Wang X."/>
            <person name="Chen W."/>
            <person name="Huang Y."/>
            <person name="Sun J."/>
            <person name="Men J."/>
            <person name="Liu H."/>
            <person name="Luo F."/>
            <person name="Guo L."/>
            <person name="Lv X."/>
            <person name="Deng C."/>
            <person name="Zhou C."/>
            <person name="Fan Y."/>
            <person name="Li X."/>
            <person name="Huang L."/>
            <person name="Hu Y."/>
            <person name="Liang C."/>
            <person name="Hu X."/>
            <person name="Xu J."/>
            <person name="Yu X."/>
        </authorList>
    </citation>
    <scope>NUCLEOTIDE SEQUENCE [LARGE SCALE GENOMIC DNA]</scope>
    <source>
        <strain evidence="1">Henan</strain>
    </source>
</reference>
<dbReference type="Proteomes" id="UP000008909">
    <property type="component" value="Unassembled WGS sequence"/>
</dbReference>
<sequence length="131" mass="14756">MGQILDHDRLLGSDFRPTGACLDAGLASSSMFWTITCETGFLAVAAPRCERSHIRQQQRYGYIVHVRENKETLEIMQGLENVKGKIRTVNSDNIEHNCATFRENSDGMPYLIFRTDPLNFNQKGDAAMCAK</sequence>
<keyword evidence="2" id="KW-1185">Reference proteome</keyword>
<organism evidence="1 2">
    <name type="scientific">Clonorchis sinensis</name>
    <name type="common">Chinese liver fluke</name>
    <dbReference type="NCBI Taxonomy" id="79923"/>
    <lineage>
        <taxon>Eukaryota</taxon>
        <taxon>Metazoa</taxon>
        <taxon>Spiralia</taxon>
        <taxon>Lophotrochozoa</taxon>
        <taxon>Platyhelminthes</taxon>
        <taxon>Trematoda</taxon>
        <taxon>Digenea</taxon>
        <taxon>Opisthorchiida</taxon>
        <taxon>Opisthorchiata</taxon>
        <taxon>Opisthorchiidae</taxon>
        <taxon>Clonorchis</taxon>
    </lineage>
</organism>
<proteinExistence type="predicted"/>
<dbReference type="AlphaFoldDB" id="G7Y8I8"/>
<gene>
    <name evidence="1" type="ORF">CLF_102792</name>
</gene>
<protein>
    <submittedName>
        <fullName evidence="1">Uncharacterized protein</fullName>
    </submittedName>
</protein>
<evidence type="ECO:0000313" key="1">
    <source>
        <dbReference type="EMBL" id="GAA49273.1"/>
    </source>
</evidence>